<dbReference type="PANTHER" id="PTHR11731">
    <property type="entry name" value="PROTEASE FAMILY S9B,C DIPEPTIDYL-PEPTIDASE IV-RELATED"/>
    <property type="match status" value="1"/>
</dbReference>
<evidence type="ECO:0000313" key="6">
    <source>
        <dbReference type="EMBL" id="SFV35017.1"/>
    </source>
</evidence>
<keyword evidence="1" id="KW-0645">Protease</keyword>
<evidence type="ECO:0000259" key="4">
    <source>
        <dbReference type="Pfam" id="PF00326"/>
    </source>
</evidence>
<feature type="domain" description="Peptidase S9 prolyl oligopeptidase catalytic" evidence="4">
    <location>
        <begin position="603"/>
        <end position="798"/>
    </location>
</feature>
<dbReference type="SUPFAM" id="SSF53474">
    <property type="entry name" value="alpha/beta-Hydrolases"/>
    <property type="match status" value="1"/>
</dbReference>
<evidence type="ECO:0000256" key="2">
    <source>
        <dbReference type="ARBA" id="ARBA00022801"/>
    </source>
</evidence>
<feature type="chain" id="PRO_5011476958" evidence="3">
    <location>
        <begin position="21"/>
        <end position="799"/>
    </location>
</feature>
<dbReference type="GO" id="GO:0006508">
    <property type="term" value="P:proteolysis"/>
    <property type="evidence" value="ECO:0007669"/>
    <property type="project" value="UniProtKB-KW"/>
</dbReference>
<organism evidence="6 7">
    <name type="scientific">Thermoflavifilum thermophilum</name>
    <dbReference type="NCBI Taxonomy" id="1393122"/>
    <lineage>
        <taxon>Bacteria</taxon>
        <taxon>Pseudomonadati</taxon>
        <taxon>Bacteroidota</taxon>
        <taxon>Chitinophagia</taxon>
        <taxon>Chitinophagales</taxon>
        <taxon>Chitinophagaceae</taxon>
        <taxon>Thermoflavifilum</taxon>
    </lineage>
</organism>
<keyword evidence="3" id="KW-0732">Signal</keyword>
<keyword evidence="6" id="KW-0031">Aminopeptidase</keyword>
<evidence type="ECO:0000256" key="3">
    <source>
        <dbReference type="SAM" id="SignalP"/>
    </source>
</evidence>
<keyword evidence="2" id="KW-0378">Hydrolase</keyword>
<proteinExistence type="predicted"/>
<dbReference type="Proteomes" id="UP000199537">
    <property type="component" value="Unassembled WGS sequence"/>
</dbReference>
<dbReference type="InterPro" id="IPR002471">
    <property type="entry name" value="Pept_S9_AS"/>
</dbReference>
<dbReference type="Pfam" id="PF07676">
    <property type="entry name" value="PD40"/>
    <property type="match status" value="1"/>
</dbReference>
<dbReference type="InterPro" id="IPR050278">
    <property type="entry name" value="Serine_Prot_S9B/DPPIV"/>
</dbReference>
<feature type="signal peptide" evidence="3">
    <location>
        <begin position="1"/>
        <end position="20"/>
    </location>
</feature>
<dbReference type="InterPro" id="IPR002469">
    <property type="entry name" value="Peptidase_S9B_N"/>
</dbReference>
<dbReference type="InterPro" id="IPR011659">
    <property type="entry name" value="WD40"/>
</dbReference>
<protein>
    <submittedName>
        <fullName evidence="6">Dipeptidyl aminopeptidase/acylaminoacyl peptidase</fullName>
    </submittedName>
</protein>
<dbReference type="InterPro" id="IPR001375">
    <property type="entry name" value="Peptidase_S9_cat"/>
</dbReference>
<evidence type="ECO:0000256" key="1">
    <source>
        <dbReference type="ARBA" id="ARBA00022670"/>
    </source>
</evidence>
<dbReference type="STRING" id="1393122.SAMN05660895_2138"/>
<dbReference type="Pfam" id="PF00930">
    <property type="entry name" value="DPPIV_N"/>
    <property type="match status" value="1"/>
</dbReference>
<dbReference type="Gene3D" id="3.40.50.1820">
    <property type="entry name" value="alpha/beta hydrolase"/>
    <property type="match status" value="1"/>
</dbReference>
<evidence type="ECO:0000259" key="5">
    <source>
        <dbReference type="Pfam" id="PF00930"/>
    </source>
</evidence>
<dbReference type="AlphaFoldDB" id="A0A1I7NK47"/>
<dbReference type="GO" id="GO:0004252">
    <property type="term" value="F:serine-type endopeptidase activity"/>
    <property type="evidence" value="ECO:0007669"/>
    <property type="project" value="InterPro"/>
</dbReference>
<dbReference type="InterPro" id="IPR029058">
    <property type="entry name" value="AB_hydrolase_fold"/>
</dbReference>
<keyword evidence="7" id="KW-1185">Reference proteome</keyword>
<feature type="domain" description="Dipeptidylpeptidase IV N-terminal" evidence="5">
    <location>
        <begin position="235"/>
        <end position="506"/>
    </location>
</feature>
<dbReference type="PANTHER" id="PTHR11731:SF193">
    <property type="entry name" value="DIPEPTIDYL PEPTIDASE 9"/>
    <property type="match status" value="1"/>
</dbReference>
<dbReference type="Gene3D" id="2.140.10.30">
    <property type="entry name" value="Dipeptidylpeptidase IV, N-terminal domain"/>
    <property type="match status" value="2"/>
</dbReference>
<dbReference type="EMBL" id="FPCJ01000001">
    <property type="protein sequence ID" value="SFV35017.1"/>
    <property type="molecule type" value="Genomic_DNA"/>
</dbReference>
<dbReference type="PROSITE" id="PS00708">
    <property type="entry name" value="PRO_ENDOPEP_SER"/>
    <property type="match status" value="1"/>
</dbReference>
<evidence type="ECO:0000313" key="7">
    <source>
        <dbReference type="Proteomes" id="UP000199537"/>
    </source>
</evidence>
<reference evidence="7" key="1">
    <citation type="submission" date="2016-10" db="EMBL/GenBank/DDBJ databases">
        <authorList>
            <person name="Varghese N."/>
            <person name="Submissions S."/>
        </authorList>
    </citation>
    <scope>NUCLEOTIDE SEQUENCE [LARGE SCALE GENOMIC DNA]</scope>
    <source>
        <strain evidence="7">DSM 14807</strain>
    </source>
</reference>
<dbReference type="Pfam" id="PF00326">
    <property type="entry name" value="Peptidase_S9"/>
    <property type="match status" value="1"/>
</dbReference>
<gene>
    <name evidence="6" type="ORF">SAMN05660895_2138</name>
</gene>
<dbReference type="GO" id="GO:0004177">
    <property type="term" value="F:aminopeptidase activity"/>
    <property type="evidence" value="ECO:0007669"/>
    <property type="project" value="UniProtKB-KW"/>
</dbReference>
<sequence>MKTWICLLLCLSTLSLRVSAQRLDSLTIEQIMSDPKWIGTSPSDPFWSPDGQKLYFSWNPEQAAEDSLYYITLPNHEPVKASPAERLQALAQRSGTYDRKFQNLVYSQQGQIYWLHIATHRLRQITHTAEVAYHPVFAFHEQKIVFQQGDNLFAWDTATGELSQLTLFVHAEKSGQASHLSPQAAFLEKDALENSVVLQQRKQRITEEKQAQQNLNSFRNLPDSIFIGSQRVAGLNISPDGRFITYQLVKEPRDVQRTIIPEYVTQSGYTETIPGRTKVGAPQPEMHMWIYDRLRDTTYEVDTHDMPGIHDKPDYLKDYPSEDSAWDAHPPFRQVIVNGPLWSPESPTDGSSHALVVVRSQDNKDRWIMEMHPETGKLTLIDRQRDEAWIAGPGIGWNYSMGNVGWVNDHICWFQSETTGYSHLYLYDLQTHQKRALTSGQYEVQSAILSRDAKSFYITTNAVEPGQTQFYRLDIASGKQTQLTHQEGGNRVELSPDEKWLAVLHSFSNHPWELFLQRNDPAARPEQITHLAESPLFRSYPWRAPEIITFTDRDGYRVYARLFRPKQPAPTHPGVLFVHGAGYLQDAMKWWSDYYFREYMFENLLADHGYTVMDVDYRGSAGYGRDWRTAIYRHMGGKDLDDEVDAARFMVDSLDVDAHHIGIWGGSYGGFMTLMALFTQPGVFKCGAALRSVTDWAHYNHGYTSNILNEPYTDSLAYKRSSPIYFAAGLQDHLLMCHGMEDTNVHFQDIVRLTEKLIELGKDNWELAVYPLEDHEFKDASSWTDEYKRIFRLFETNLK</sequence>
<dbReference type="RefSeq" id="WP_092460377.1">
    <property type="nucleotide sequence ID" value="NZ_FPCJ01000001.1"/>
</dbReference>
<dbReference type="SUPFAM" id="SSF82171">
    <property type="entry name" value="DPP6 N-terminal domain-like"/>
    <property type="match status" value="1"/>
</dbReference>
<accession>A0A1I7NK47</accession>
<dbReference type="GO" id="GO:0008239">
    <property type="term" value="F:dipeptidyl-peptidase activity"/>
    <property type="evidence" value="ECO:0007669"/>
    <property type="project" value="TreeGrafter"/>
</dbReference>
<dbReference type="OrthoDB" id="9812921at2"/>
<name>A0A1I7NK47_9BACT</name>